<dbReference type="Pfam" id="PF01432">
    <property type="entry name" value="Peptidase_M3"/>
    <property type="match status" value="1"/>
</dbReference>
<dbReference type="InterPro" id="IPR004438">
    <property type="entry name" value="Peptidase_M3B"/>
</dbReference>
<evidence type="ECO:0000256" key="5">
    <source>
        <dbReference type="ARBA" id="ARBA00023049"/>
    </source>
</evidence>
<feature type="domain" description="Oligopeptidase F N-terminal" evidence="9">
    <location>
        <begin position="135"/>
        <end position="201"/>
    </location>
</feature>
<keyword evidence="11" id="KW-1185">Reference proteome</keyword>
<dbReference type="SUPFAM" id="SSF55486">
    <property type="entry name" value="Metalloproteases ('zincins'), catalytic domain"/>
    <property type="match status" value="1"/>
</dbReference>
<evidence type="ECO:0000313" key="11">
    <source>
        <dbReference type="Proteomes" id="UP000198528"/>
    </source>
</evidence>
<dbReference type="AlphaFoldDB" id="A0A1G6III0"/>
<evidence type="ECO:0000259" key="9">
    <source>
        <dbReference type="Pfam" id="PF08439"/>
    </source>
</evidence>
<keyword evidence="4 6" id="KW-0862">Zinc</keyword>
<feature type="domain" description="Peptidase M3A/M3B catalytic" evidence="8">
    <location>
        <begin position="224"/>
        <end position="601"/>
    </location>
</feature>
<evidence type="ECO:0000256" key="2">
    <source>
        <dbReference type="ARBA" id="ARBA00022723"/>
    </source>
</evidence>
<gene>
    <name evidence="10" type="ORF">SAMN04487824_102163</name>
</gene>
<dbReference type="NCBIfam" id="TIGR00181">
    <property type="entry name" value="pepF"/>
    <property type="match status" value="1"/>
</dbReference>
<dbReference type="EC" id="3.4.24.-" evidence="6"/>
<keyword evidence="3 6" id="KW-0378">Hydrolase</keyword>
<dbReference type="GO" id="GO:0004222">
    <property type="term" value="F:metalloendopeptidase activity"/>
    <property type="evidence" value="ECO:0007669"/>
    <property type="project" value="UniProtKB-UniRule"/>
</dbReference>
<dbReference type="Gene3D" id="1.20.140.70">
    <property type="entry name" value="Oligopeptidase f, N-terminal domain"/>
    <property type="match status" value="1"/>
</dbReference>
<comment type="cofactor">
    <cofactor evidence="6">
        <name>Zn(2+)</name>
        <dbReference type="ChEBI" id="CHEBI:29105"/>
    </cofactor>
    <text evidence="6">Binds 1 zinc ion.</text>
</comment>
<dbReference type="STRING" id="604330.SAMN04489857_0337"/>
<feature type="compositionally biased region" description="Basic and acidic residues" evidence="7">
    <location>
        <begin position="1"/>
        <end position="10"/>
    </location>
</feature>
<accession>A0A1G6III0</accession>
<evidence type="ECO:0000256" key="7">
    <source>
        <dbReference type="SAM" id="MobiDB-lite"/>
    </source>
</evidence>
<dbReference type="EMBL" id="FMZL01000002">
    <property type="protein sequence ID" value="SDC05536.1"/>
    <property type="molecule type" value="Genomic_DNA"/>
</dbReference>
<dbReference type="InterPro" id="IPR013647">
    <property type="entry name" value="OligopepF_N_dom"/>
</dbReference>
<evidence type="ECO:0000259" key="8">
    <source>
        <dbReference type="Pfam" id="PF01432"/>
    </source>
</evidence>
<evidence type="ECO:0000256" key="6">
    <source>
        <dbReference type="RuleBase" id="RU368091"/>
    </source>
</evidence>
<dbReference type="InterPro" id="IPR042088">
    <property type="entry name" value="OligoPept_F_C"/>
</dbReference>
<dbReference type="PANTHER" id="PTHR11804">
    <property type="entry name" value="PROTEASE M3 THIMET OLIGOPEPTIDASE-RELATED"/>
    <property type="match status" value="1"/>
</dbReference>
<dbReference type="Gene3D" id="1.10.1370.20">
    <property type="entry name" value="Oligoendopeptidase f, C-terminal domain"/>
    <property type="match status" value="1"/>
</dbReference>
<dbReference type="InterPro" id="IPR001567">
    <property type="entry name" value="Pept_M3A_M3B_dom"/>
</dbReference>
<organism evidence="10 11">
    <name type="scientific">Parafannyhessea umbonata</name>
    <dbReference type="NCBI Taxonomy" id="604330"/>
    <lineage>
        <taxon>Bacteria</taxon>
        <taxon>Bacillati</taxon>
        <taxon>Actinomycetota</taxon>
        <taxon>Coriobacteriia</taxon>
        <taxon>Coriobacteriales</taxon>
        <taxon>Atopobiaceae</taxon>
        <taxon>Parafannyhessea</taxon>
    </lineage>
</organism>
<protein>
    <recommendedName>
        <fullName evidence="6">Oligopeptidase F</fullName>
        <ecNumber evidence="6">3.4.24.-</ecNumber>
    </recommendedName>
</protein>
<dbReference type="Pfam" id="PF08439">
    <property type="entry name" value="Peptidase_M3_N"/>
    <property type="match status" value="1"/>
</dbReference>
<dbReference type="Gene3D" id="1.10.287.830">
    <property type="entry name" value="putative peptidase helix hairpin domain like"/>
    <property type="match status" value="1"/>
</dbReference>
<dbReference type="Proteomes" id="UP000198528">
    <property type="component" value="Unassembled WGS sequence"/>
</dbReference>
<dbReference type="GO" id="GO:0006508">
    <property type="term" value="P:proteolysis"/>
    <property type="evidence" value="ECO:0007669"/>
    <property type="project" value="UniProtKB-KW"/>
</dbReference>
<keyword evidence="2 6" id="KW-0479">Metal-binding</keyword>
<evidence type="ECO:0000256" key="1">
    <source>
        <dbReference type="ARBA" id="ARBA00022670"/>
    </source>
</evidence>
<sequence>MAEEAKDSTDNKGAAGEKVVTYESRDQVPERYRWDLSDLFASDEDFERALDEAGSLVAEYAGWREKATATGADLLAYLRFDDDATIRVQRLWNYASRRADEDTRVSRYQDLNSRVTSLATGRAAASSWFEPAVQALDGDHLEEWYASTPGLGLYRLALDRIRALAAHTLAPEQEAILAQAQELMEQPGKAFTMLNDADLSFPDATDADGRRHAVTHGSYVPLEMSPDRALRESAYHSVYGTYRSVRNTCAALLASQMRHLAFFSNARHYASSLEASLTPTEVPVEVYASLIDSVHRNIESLHHYTEVRRRALGLDALRYWDLYVPIVKAPERRYTFEEACDLMLKALAPLGEKYVSVVRRALSERWIDVYETPGKMSGAYSADGHGMRPVILLNFQGTLDDVFTLVHEMGHSMQTWLSNETQPPRYQEYPMFVAEVASTTNECLLIRYLLDHTTDDAERLFLVNHFCEMFRGTLFRQTMFAEFERDANAACAAGEGVGADALCTRYRALNDLYYGDAVQSDDEIAHEWARIPHFYYDYYVYVYATSFAAAVALSERMLREGEPAVADYLGFLSGGCSKTPIELLRGAGVDMASGEAVDAALARFAELVDELDRGI</sequence>
<keyword evidence="1 6" id="KW-0645">Protease</keyword>
<evidence type="ECO:0000313" key="10">
    <source>
        <dbReference type="EMBL" id="SDC05536.1"/>
    </source>
</evidence>
<proteinExistence type="inferred from homology"/>
<dbReference type="RefSeq" id="WP_090844990.1">
    <property type="nucleotide sequence ID" value="NZ_FMZL01000002.1"/>
</dbReference>
<evidence type="ECO:0000256" key="4">
    <source>
        <dbReference type="ARBA" id="ARBA00022833"/>
    </source>
</evidence>
<dbReference type="GO" id="GO:0006518">
    <property type="term" value="P:peptide metabolic process"/>
    <property type="evidence" value="ECO:0007669"/>
    <property type="project" value="TreeGrafter"/>
</dbReference>
<name>A0A1G6III0_9ACTN</name>
<dbReference type="GO" id="GO:0046872">
    <property type="term" value="F:metal ion binding"/>
    <property type="evidence" value="ECO:0007669"/>
    <property type="project" value="UniProtKB-UniRule"/>
</dbReference>
<dbReference type="CDD" id="cd09608">
    <property type="entry name" value="M3B_PepF"/>
    <property type="match status" value="1"/>
</dbReference>
<feature type="region of interest" description="Disordered" evidence="7">
    <location>
        <begin position="1"/>
        <end position="21"/>
    </location>
</feature>
<comment type="function">
    <text evidence="6">Has oligopeptidase activity and degrades a variety of small bioactive peptides.</text>
</comment>
<evidence type="ECO:0000256" key="3">
    <source>
        <dbReference type="ARBA" id="ARBA00022801"/>
    </source>
</evidence>
<dbReference type="InterPro" id="IPR045090">
    <property type="entry name" value="Pept_M3A_M3B"/>
</dbReference>
<reference evidence="11" key="1">
    <citation type="submission" date="2016-10" db="EMBL/GenBank/DDBJ databases">
        <authorList>
            <person name="Varghese N."/>
            <person name="Submissions S."/>
        </authorList>
    </citation>
    <scope>NUCLEOTIDE SEQUENCE [LARGE SCALE GENOMIC DNA]</scope>
    <source>
        <strain evidence="11">DSM 22619</strain>
    </source>
</reference>
<dbReference type="PANTHER" id="PTHR11804:SF84">
    <property type="entry name" value="SACCHAROLYSIN"/>
    <property type="match status" value="1"/>
</dbReference>
<comment type="similarity">
    <text evidence="6">Belongs to the peptidase M3B family.</text>
</comment>
<keyword evidence="5 6" id="KW-0482">Metalloprotease</keyword>